<evidence type="ECO:0000313" key="3">
    <source>
        <dbReference type="Proteomes" id="UP000587586"/>
    </source>
</evidence>
<sequence>MGISPYPASVLLPEAAQPYPTLVEFLSTRFPRISASIWQRRLAQGKLLDKEGVPLALDVPYRPGTRVFYFREVEAEEAIPFQERILYQDDQILVCCKPHFLPVTPVGRFVEQSLLYRLRRSTGIHDLVPLHRIDRETAGLVLFSVNPETRSRYYELFKRGEVCKEYLALAPVAEVPAQRHWRVENRLVPGEPWFRMQVVPGEVNARSTIELSELVDGVGRFRLAPLTGKTHQLRVHLSDLGFPIMNDRLYPRLKDQAPDDFDRPLKLLARRLEFVDPVSGVPRKFQSDRELL</sequence>
<dbReference type="PANTHER" id="PTHR21600">
    <property type="entry name" value="MITOCHONDRIAL RNA PSEUDOURIDINE SYNTHASE"/>
    <property type="match status" value="1"/>
</dbReference>
<dbReference type="InterPro" id="IPR050188">
    <property type="entry name" value="RluA_PseudoU_synthase"/>
</dbReference>
<dbReference type="SUPFAM" id="SSF55120">
    <property type="entry name" value="Pseudouridine synthase"/>
    <property type="match status" value="1"/>
</dbReference>
<dbReference type="EMBL" id="BLXZ01000009">
    <property type="protein sequence ID" value="GFO70214.1"/>
    <property type="molecule type" value="Genomic_DNA"/>
</dbReference>
<dbReference type="Gene3D" id="3.30.2350.10">
    <property type="entry name" value="Pseudouridine synthase"/>
    <property type="match status" value="1"/>
</dbReference>
<evidence type="ECO:0000259" key="1">
    <source>
        <dbReference type="Pfam" id="PF00849"/>
    </source>
</evidence>
<dbReference type="InterPro" id="IPR020103">
    <property type="entry name" value="PsdUridine_synth_cat_dom_sf"/>
</dbReference>
<gene>
    <name evidence="2" type="ORF">GMLC_37930</name>
</gene>
<protein>
    <submittedName>
        <fullName evidence="2">RNA pseudouridylate synthase</fullName>
    </submittedName>
</protein>
<dbReference type="GO" id="GO:0003723">
    <property type="term" value="F:RNA binding"/>
    <property type="evidence" value="ECO:0007669"/>
    <property type="project" value="InterPro"/>
</dbReference>
<dbReference type="Pfam" id="PF00849">
    <property type="entry name" value="PseudoU_synth_2"/>
    <property type="match status" value="1"/>
</dbReference>
<keyword evidence="3" id="KW-1185">Reference proteome</keyword>
<dbReference type="InterPro" id="IPR006224">
    <property type="entry name" value="PsdUridine_synth_RluA-like_CS"/>
</dbReference>
<dbReference type="GO" id="GO:0140098">
    <property type="term" value="F:catalytic activity, acting on RNA"/>
    <property type="evidence" value="ECO:0007669"/>
    <property type="project" value="UniProtKB-ARBA"/>
</dbReference>
<dbReference type="GO" id="GO:0000455">
    <property type="term" value="P:enzyme-directed rRNA pseudouridine synthesis"/>
    <property type="evidence" value="ECO:0007669"/>
    <property type="project" value="TreeGrafter"/>
</dbReference>
<reference evidence="3" key="1">
    <citation type="submission" date="2020-06" db="EMBL/GenBank/DDBJ databases">
        <title>Draft genomic sequecing of Geomonas sp. Red745.</title>
        <authorList>
            <person name="Itoh H."/>
            <person name="Xu Z.X."/>
            <person name="Ushijima N."/>
            <person name="Masuda Y."/>
            <person name="Shiratori Y."/>
            <person name="Senoo K."/>
        </authorList>
    </citation>
    <scope>NUCLEOTIDE SEQUENCE [LARGE SCALE GENOMIC DNA]</scope>
    <source>
        <strain evidence="3">Red745</strain>
    </source>
</reference>
<dbReference type="PROSITE" id="PS01129">
    <property type="entry name" value="PSI_RLU"/>
    <property type="match status" value="1"/>
</dbReference>
<evidence type="ECO:0000313" key="2">
    <source>
        <dbReference type="EMBL" id="GFO70214.1"/>
    </source>
</evidence>
<dbReference type="RefSeq" id="WP_183362840.1">
    <property type="nucleotide sequence ID" value="NZ_BLXZ01000009.1"/>
</dbReference>
<dbReference type="InterPro" id="IPR006145">
    <property type="entry name" value="PsdUridine_synth_RsuA/RluA"/>
</dbReference>
<dbReference type="AlphaFoldDB" id="A0A6V8NEH8"/>
<name>A0A6V8NEH8_9BACT</name>
<dbReference type="Proteomes" id="UP000587586">
    <property type="component" value="Unassembled WGS sequence"/>
</dbReference>
<proteinExistence type="predicted"/>
<dbReference type="GO" id="GO:0009982">
    <property type="term" value="F:pseudouridine synthase activity"/>
    <property type="evidence" value="ECO:0007669"/>
    <property type="project" value="InterPro"/>
</dbReference>
<comment type="caution">
    <text evidence="2">The sequence shown here is derived from an EMBL/GenBank/DDBJ whole genome shotgun (WGS) entry which is preliminary data.</text>
</comment>
<feature type="domain" description="Pseudouridine synthase RsuA/RluA-like" evidence="1">
    <location>
        <begin position="92"/>
        <end position="238"/>
    </location>
</feature>
<accession>A0A6V8NEH8</accession>
<dbReference type="PANTHER" id="PTHR21600:SF84">
    <property type="entry name" value="PSEUDOURIDINE SYNTHASE RSUA_RLUA-LIKE DOMAIN-CONTAINING PROTEIN"/>
    <property type="match status" value="1"/>
</dbReference>
<organism evidence="2 3">
    <name type="scientific">Geomonas limicola</name>
    <dbReference type="NCBI Taxonomy" id="2740186"/>
    <lineage>
        <taxon>Bacteria</taxon>
        <taxon>Pseudomonadati</taxon>
        <taxon>Thermodesulfobacteriota</taxon>
        <taxon>Desulfuromonadia</taxon>
        <taxon>Geobacterales</taxon>
        <taxon>Geobacteraceae</taxon>
        <taxon>Geomonas</taxon>
    </lineage>
</organism>